<gene>
    <name evidence="3" type="ORF">H9981_02670</name>
</gene>
<feature type="region of interest" description="Disordered" evidence="1">
    <location>
        <begin position="52"/>
        <end position="118"/>
    </location>
</feature>
<dbReference type="Proteomes" id="UP000824243">
    <property type="component" value="Unassembled WGS sequence"/>
</dbReference>
<dbReference type="AlphaFoldDB" id="A0A9D1VWH4"/>
<proteinExistence type="predicted"/>
<evidence type="ECO:0000313" key="4">
    <source>
        <dbReference type="Proteomes" id="UP000824243"/>
    </source>
</evidence>
<sequence>MDLSQYTEESAAQFRMAFAAAQAVFADNELSVDDQQSVDKAAAELRSARAALVPISETSGDEGQGGDDVQDPGEGSQGSGDTQDPDAGNQGSGAGVTKGGNVDHNSSAAPVSKAAKTGDETPVAGLLAALALAAVCGTAAVTAVRRKER</sequence>
<keyword evidence="2" id="KW-0812">Transmembrane</keyword>
<dbReference type="EMBL" id="DXFA01000050">
    <property type="protein sequence ID" value="HIX47910.1"/>
    <property type="molecule type" value="Genomic_DNA"/>
</dbReference>
<evidence type="ECO:0008006" key="5">
    <source>
        <dbReference type="Google" id="ProtNLM"/>
    </source>
</evidence>
<keyword evidence="2" id="KW-0472">Membrane</keyword>
<name>A0A9D1VWH4_9FIRM</name>
<organism evidence="3 4">
    <name type="scientific">Candidatus Mediterraneibacter caccavium</name>
    <dbReference type="NCBI Taxonomy" id="2838661"/>
    <lineage>
        <taxon>Bacteria</taxon>
        <taxon>Bacillati</taxon>
        <taxon>Bacillota</taxon>
        <taxon>Clostridia</taxon>
        <taxon>Lachnospirales</taxon>
        <taxon>Lachnospiraceae</taxon>
        <taxon>Mediterraneibacter</taxon>
    </lineage>
</organism>
<evidence type="ECO:0000313" key="3">
    <source>
        <dbReference type="EMBL" id="HIX47910.1"/>
    </source>
</evidence>
<feature type="transmembrane region" description="Helical" evidence="2">
    <location>
        <begin position="123"/>
        <end position="144"/>
    </location>
</feature>
<reference evidence="3" key="1">
    <citation type="journal article" date="2021" name="PeerJ">
        <title>Extensive microbial diversity within the chicken gut microbiome revealed by metagenomics and culture.</title>
        <authorList>
            <person name="Gilroy R."/>
            <person name="Ravi A."/>
            <person name="Getino M."/>
            <person name="Pursley I."/>
            <person name="Horton D.L."/>
            <person name="Alikhan N.F."/>
            <person name="Baker D."/>
            <person name="Gharbi K."/>
            <person name="Hall N."/>
            <person name="Watson M."/>
            <person name="Adriaenssens E.M."/>
            <person name="Foster-Nyarko E."/>
            <person name="Jarju S."/>
            <person name="Secka A."/>
            <person name="Antonio M."/>
            <person name="Oren A."/>
            <person name="Chaudhuri R.R."/>
            <person name="La Ragione R."/>
            <person name="Hildebrand F."/>
            <person name="Pallen M.J."/>
        </authorList>
    </citation>
    <scope>NUCLEOTIDE SEQUENCE</scope>
    <source>
        <strain evidence="3">ChiSjej5B23-15282</strain>
    </source>
</reference>
<reference evidence="3" key="2">
    <citation type="submission" date="2021-04" db="EMBL/GenBank/DDBJ databases">
        <authorList>
            <person name="Gilroy R."/>
        </authorList>
    </citation>
    <scope>NUCLEOTIDE SEQUENCE</scope>
    <source>
        <strain evidence="3">ChiSjej5B23-15282</strain>
    </source>
</reference>
<protein>
    <recommendedName>
        <fullName evidence="5">Gram-positive cocci surface proteins LPxTG domain-containing protein</fullName>
    </recommendedName>
</protein>
<comment type="caution">
    <text evidence="3">The sequence shown here is derived from an EMBL/GenBank/DDBJ whole genome shotgun (WGS) entry which is preliminary data.</text>
</comment>
<evidence type="ECO:0000256" key="1">
    <source>
        <dbReference type="SAM" id="MobiDB-lite"/>
    </source>
</evidence>
<keyword evidence="2" id="KW-1133">Transmembrane helix</keyword>
<dbReference type="Gene3D" id="1.20.1270.90">
    <property type="entry name" value="AF1782-like"/>
    <property type="match status" value="1"/>
</dbReference>
<accession>A0A9D1VWH4</accession>
<evidence type="ECO:0000256" key="2">
    <source>
        <dbReference type="SAM" id="Phobius"/>
    </source>
</evidence>